<feature type="transmembrane region" description="Helical" evidence="1">
    <location>
        <begin position="72"/>
        <end position="91"/>
    </location>
</feature>
<organism evidence="2 3">
    <name type="scientific">Xanthomonas cissicola</name>
    <dbReference type="NCBI Taxonomy" id="86186"/>
    <lineage>
        <taxon>Bacteria</taxon>
        <taxon>Pseudomonadati</taxon>
        <taxon>Pseudomonadota</taxon>
        <taxon>Gammaproteobacteria</taxon>
        <taxon>Lysobacterales</taxon>
        <taxon>Lysobacteraceae</taxon>
        <taxon>Xanthomonas</taxon>
    </lineage>
</organism>
<evidence type="ECO:0008006" key="4">
    <source>
        <dbReference type="Google" id="ProtNLM"/>
    </source>
</evidence>
<evidence type="ECO:0000256" key="1">
    <source>
        <dbReference type="SAM" id="Phobius"/>
    </source>
</evidence>
<gene>
    <name evidence="2" type="ORF">Xant_18315</name>
</gene>
<dbReference type="EMBL" id="LOJT01000045">
    <property type="protein sequence ID" value="OOW73656.1"/>
    <property type="molecule type" value="Genomic_DNA"/>
</dbReference>
<comment type="caution">
    <text evidence="2">The sequence shown here is derived from an EMBL/GenBank/DDBJ whole genome shotgun (WGS) entry which is preliminary data.</text>
</comment>
<reference evidence="2 3" key="1">
    <citation type="submission" date="2015-12" db="EMBL/GenBank/DDBJ databases">
        <authorList>
            <person name="Bansal K."/>
            <person name="Midha S."/>
            <person name="Patil P.B."/>
        </authorList>
    </citation>
    <scope>NUCLEOTIDE SEQUENCE [LARGE SCALE GENOMIC DNA]</scope>
    <source>
        <strain evidence="2 3">LMG21719</strain>
    </source>
</reference>
<name>A0ABX3M2Y0_9XANT</name>
<keyword evidence="1" id="KW-0812">Transmembrane</keyword>
<accession>A0ABX3M2Y0</accession>
<evidence type="ECO:0000313" key="3">
    <source>
        <dbReference type="Proteomes" id="UP000190018"/>
    </source>
</evidence>
<keyword evidence="1" id="KW-1133">Transmembrane helix</keyword>
<dbReference type="Proteomes" id="UP000190018">
    <property type="component" value="Unassembled WGS sequence"/>
</dbReference>
<sequence>MKVLAIFALGVGAISVKSTTDTVGMLLNQTGAQLQFVHQLYETKDPALAEAAFNYGREVMGSLDVTALTRQFIAVFALAAITGVLAIFILLGSPSIDRAGHAQSRWSLRKKSTPVDLK</sequence>
<keyword evidence="1" id="KW-0472">Membrane</keyword>
<evidence type="ECO:0000313" key="2">
    <source>
        <dbReference type="EMBL" id="OOW73656.1"/>
    </source>
</evidence>
<keyword evidence="3" id="KW-1185">Reference proteome</keyword>
<proteinExistence type="predicted"/>
<protein>
    <recommendedName>
        <fullName evidence="4">MFS transporter</fullName>
    </recommendedName>
</protein>
<dbReference type="RefSeq" id="WP_235857280.1">
    <property type="nucleotide sequence ID" value="NZ_LOJT01000045.1"/>
</dbReference>